<dbReference type="KEGG" id="val:VDBG_04509"/>
<protein>
    <submittedName>
        <fullName evidence="2">Uncharacterized protein</fullName>
    </submittedName>
</protein>
<dbReference type="EMBL" id="DS985218">
    <property type="protein sequence ID" value="EEY18400.1"/>
    <property type="molecule type" value="Genomic_DNA"/>
</dbReference>
<organism evidence="3">
    <name type="scientific">Verticillium alfalfae (strain VaMs.102 / ATCC MYA-4576 / FGSC 10136)</name>
    <name type="common">Verticillium wilt of alfalfa</name>
    <name type="synonym">Verticillium albo-atrum</name>
    <dbReference type="NCBI Taxonomy" id="526221"/>
    <lineage>
        <taxon>Eukaryota</taxon>
        <taxon>Fungi</taxon>
        <taxon>Dikarya</taxon>
        <taxon>Ascomycota</taxon>
        <taxon>Pezizomycotina</taxon>
        <taxon>Sordariomycetes</taxon>
        <taxon>Hypocreomycetidae</taxon>
        <taxon>Glomerellales</taxon>
        <taxon>Plectosphaerellaceae</taxon>
        <taxon>Verticillium</taxon>
    </lineage>
</organism>
<sequence>MGQTNQANQGDAIATSGFIGPNAGHAYALTGLLLPCFDEVEPPASQSTMSRPSTNCLPTPGKMIGKKRQVRLAGARLDDRPLEGVQDGWGPQVSETRCMSWHVAASICRCWVSEPRALQTKQINPYLLTGAQRRRNQAASGEG</sequence>
<name>C9SHH7_VERA1</name>
<proteinExistence type="predicted"/>
<dbReference type="OMA" id="ASICRCW"/>
<keyword evidence="3" id="KW-1185">Reference proteome</keyword>
<dbReference type="AlphaFoldDB" id="C9SHH7"/>
<dbReference type="Proteomes" id="UP000008698">
    <property type="component" value="Unassembled WGS sequence"/>
</dbReference>
<dbReference type="HOGENOM" id="CLU_2028499_0_0_1"/>
<dbReference type="eggNOG" id="ENOG502T5KV">
    <property type="taxonomic scope" value="Eukaryota"/>
</dbReference>
<dbReference type="OrthoDB" id="10457252at2759"/>
<dbReference type="GeneID" id="9530117"/>
<evidence type="ECO:0000313" key="2">
    <source>
        <dbReference type="EMBL" id="EEY18400.1"/>
    </source>
</evidence>
<feature type="compositionally biased region" description="Polar residues" evidence="1">
    <location>
        <begin position="44"/>
        <end position="57"/>
    </location>
</feature>
<dbReference type="RefSeq" id="XP_003004903.1">
    <property type="nucleotide sequence ID" value="XM_003004857.1"/>
</dbReference>
<evidence type="ECO:0000256" key="1">
    <source>
        <dbReference type="SAM" id="MobiDB-lite"/>
    </source>
</evidence>
<reference evidence="3" key="1">
    <citation type="journal article" date="2011" name="PLoS Pathog.">
        <title>Comparative genomics yields insights into niche adaptation of plant vascular wilt pathogens.</title>
        <authorList>
            <person name="Klosterman S.J."/>
            <person name="Subbarao K.V."/>
            <person name="Kang S."/>
            <person name="Veronese P."/>
            <person name="Gold S.E."/>
            <person name="Thomma B.P.H.J."/>
            <person name="Chen Z."/>
            <person name="Henrissat B."/>
            <person name="Lee Y.-H."/>
            <person name="Park J."/>
            <person name="Garcia-Pedrajas M.D."/>
            <person name="Barbara D.J."/>
            <person name="Anchieta A."/>
            <person name="de Jonge R."/>
            <person name="Santhanam P."/>
            <person name="Maruthachalam K."/>
            <person name="Atallah Z."/>
            <person name="Amyotte S.G."/>
            <person name="Paz Z."/>
            <person name="Inderbitzin P."/>
            <person name="Hayes R.J."/>
            <person name="Heiman D.I."/>
            <person name="Young S."/>
            <person name="Zeng Q."/>
            <person name="Engels R."/>
            <person name="Galagan J."/>
            <person name="Cuomo C.A."/>
            <person name="Dobinson K.F."/>
            <person name="Ma L.-J."/>
        </authorList>
    </citation>
    <scope>NUCLEOTIDE SEQUENCE [LARGE SCALE GENOMIC DNA]</scope>
    <source>
        <strain evidence="3">VaMs.102 / ATCC MYA-4576 / FGSC 10136</strain>
    </source>
</reference>
<evidence type="ECO:0000313" key="3">
    <source>
        <dbReference type="Proteomes" id="UP000008698"/>
    </source>
</evidence>
<accession>C9SHH7</accession>
<feature type="region of interest" description="Disordered" evidence="1">
    <location>
        <begin position="43"/>
        <end position="63"/>
    </location>
</feature>
<gene>
    <name evidence="2" type="ORF">VDBG_04509</name>
</gene>